<dbReference type="PANTHER" id="PTHR40112:SF1">
    <property type="entry name" value="H2HPP ISOMERASE"/>
    <property type="match status" value="1"/>
</dbReference>
<name>Q01PP0_SOLUE</name>
<dbReference type="STRING" id="234267.Acid_7472"/>
<dbReference type="Pfam" id="PF07883">
    <property type="entry name" value="Cupin_2"/>
    <property type="match status" value="1"/>
</dbReference>
<dbReference type="KEGG" id="sus:Acid_7472"/>
<dbReference type="InParanoid" id="Q01PP0"/>
<dbReference type="CDD" id="cd02238">
    <property type="entry name" value="cupin_KdgF"/>
    <property type="match status" value="1"/>
</dbReference>
<dbReference type="SUPFAM" id="SSF51182">
    <property type="entry name" value="RmlC-like cupins"/>
    <property type="match status" value="1"/>
</dbReference>
<dbReference type="AlphaFoldDB" id="Q01PP0"/>
<dbReference type="eggNOG" id="COG1917">
    <property type="taxonomic scope" value="Bacteria"/>
</dbReference>
<organism evidence="2">
    <name type="scientific">Solibacter usitatus (strain Ellin6076)</name>
    <dbReference type="NCBI Taxonomy" id="234267"/>
    <lineage>
        <taxon>Bacteria</taxon>
        <taxon>Pseudomonadati</taxon>
        <taxon>Acidobacteriota</taxon>
        <taxon>Terriglobia</taxon>
        <taxon>Bryobacterales</taxon>
        <taxon>Solibacteraceae</taxon>
        <taxon>Candidatus Solibacter</taxon>
    </lineage>
</organism>
<gene>
    <name evidence="2" type="ordered locus">Acid_7472</name>
</gene>
<dbReference type="Gene3D" id="2.60.120.10">
    <property type="entry name" value="Jelly Rolls"/>
    <property type="match status" value="1"/>
</dbReference>
<sequence>MEHYTWDAMEKEVLSETIARKIISGDKAMVAQVFLAKGAIVPEHHHESEQITYILEGALKFEIDGKEIVVGKGQVLRIPSNVPHRAVALEDTLDLDIFSPIREDWLKKDDAYLRG</sequence>
<accession>Q01PP0</accession>
<reference evidence="2" key="1">
    <citation type="submission" date="2006-10" db="EMBL/GenBank/DDBJ databases">
        <title>Complete sequence of Solibacter usitatus Ellin6076.</title>
        <authorList>
            <consortium name="US DOE Joint Genome Institute"/>
            <person name="Copeland A."/>
            <person name="Lucas S."/>
            <person name="Lapidus A."/>
            <person name="Barry K."/>
            <person name="Detter J.C."/>
            <person name="Glavina del Rio T."/>
            <person name="Hammon N."/>
            <person name="Israni S."/>
            <person name="Dalin E."/>
            <person name="Tice H."/>
            <person name="Pitluck S."/>
            <person name="Thompson L.S."/>
            <person name="Brettin T."/>
            <person name="Bruce D."/>
            <person name="Han C."/>
            <person name="Tapia R."/>
            <person name="Gilna P."/>
            <person name="Schmutz J."/>
            <person name="Larimer F."/>
            <person name="Land M."/>
            <person name="Hauser L."/>
            <person name="Kyrpides N."/>
            <person name="Mikhailova N."/>
            <person name="Janssen P.H."/>
            <person name="Kuske C.R."/>
            <person name="Richardson P."/>
        </authorList>
    </citation>
    <scope>NUCLEOTIDE SEQUENCE</scope>
    <source>
        <strain evidence="2">Ellin6076</strain>
    </source>
</reference>
<dbReference type="InterPro" id="IPR014710">
    <property type="entry name" value="RmlC-like_jellyroll"/>
</dbReference>
<dbReference type="InterPro" id="IPR011051">
    <property type="entry name" value="RmlC_Cupin_sf"/>
</dbReference>
<dbReference type="InterPro" id="IPR025499">
    <property type="entry name" value="KdgF"/>
</dbReference>
<dbReference type="PANTHER" id="PTHR40112">
    <property type="entry name" value="H2HPP ISOMERASE"/>
    <property type="match status" value="1"/>
</dbReference>
<evidence type="ECO:0000259" key="1">
    <source>
        <dbReference type="Pfam" id="PF07883"/>
    </source>
</evidence>
<dbReference type="EMBL" id="CP000473">
    <property type="protein sequence ID" value="ABJ88380.1"/>
    <property type="molecule type" value="Genomic_DNA"/>
</dbReference>
<dbReference type="PIRSF" id="PIRSF029883">
    <property type="entry name" value="KdgF"/>
    <property type="match status" value="1"/>
</dbReference>
<dbReference type="HOGENOM" id="CLU_134269_0_0_0"/>
<dbReference type="InterPro" id="IPR052535">
    <property type="entry name" value="Bacilysin_H2HPP_isomerase"/>
</dbReference>
<evidence type="ECO:0000313" key="2">
    <source>
        <dbReference type="EMBL" id="ABJ88380.1"/>
    </source>
</evidence>
<dbReference type="OrthoDB" id="9811153at2"/>
<feature type="domain" description="Cupin type-2" evidence="1">
    <location>
        <begin position="35"/>
        <end position="92"/>
    </location>
</feature>
<protein>
    <submittedName>
        <fullName evidence="2">Cupin 2, conserved barrel domain protein</fullName>
    </submittedName>
</protein>
<dbReference type="InterPro" id="IPR013096">
    <property type="entry name" value="Cupin_2"/>
</dbReference>
<proteinExistence type="predicted"/>